<dbReference type="InterPro" id="IPR030456">
    <property type="entry name" value="TF_fork_head_CS_2"/>
</dbReference>
<evidence type="ECO:0000313" key="11">
    <source>
        <dbReference type="Proteomes" id="UP000030651"/>
    </source>
</evidence>
<feature type="region of interest" description="Disordered" evidence="7">
    <location>
        <begin position="438"/>
        <end position="680"/>
    </location>
</feature>
<dbReference type="PROSITE" id="PS00657">
    <property type="entry name" value="FORK_HEAD_1"/>
    <property type="match status" value="1"/>
</dbReference>
<evidence type="ECO:0000259" key="9">
    <source>
        <dbReference type="PROSITE" id="PS50039"/>
    </source>
</evidence>
<feature type="compositionally biased region" description="Low complexity" evidence="7">
    <location>
        <begin position="268"/>
        <end position="285"/>
    </location>
</feature>
<evidence type="ECO:0000313" key="10">
    <source>
        <dbReference type="EMBL" id="ETS83388.1"/>
    </source>
</evidence>
<organism evidence="10 11">
    <name type="scientific">Pestalotiopsis fici (strain W106-1 / CGMCC3.15140)</name>
    <dbReference type="NCBI Taxonomy" id="1229662"/>
    <lineage>
        <taxon>Eukaryota</taxon>
        <taxon>Fungi</taxon>
        <taxon>Dikarya</taxon>
        <taxon>Ascomycota</taxon>
        <taxon>Pezizomycotina</taxon>
        <taxon>Sordariomycetes</taxon>
        <taxon>Xylariomycetidae</taxon>
        <taxon>Amphisphaeriales</taxon>
        <taxon>Sporocadaceae</taxon>
        <taxon>Pestalotiopsis</taxon>
    </lineage>
</organism>
<dbReference type="HOGENOM" id="CLU_007090_1_0_1"/>
<feature type="compositionally biased region" description="Polar residues" evidence="7">
    <location>
        <begin position="573"/>
        <end position="587"/>
    </location>
</feature>
<feature type="compositionally biased region" description="Low complexity" evidence="7">
    <location>
        <begin position="445"/>
        <end position="457"/>
    </location>
</feature>
<dbReference type="InterPro" id="IPR036388">
    <property type="entry name" value="WH-like_DNA-bd_sf"/>
</dbReference>
<evidence type="ECO:0000256" key="3">
    <source>
        <dbReference type="ARBA" id="ARBA00023125"/>
    </source>
</evidence>
<dbReference type="SUPFAM" id="SSF49879">
    <property type="entry name" value="SMAD/FHA domain"/>
    <property type="match status" value="1"/>
</dbReference>
<dbReference type="KEGG" id="pfy:PFICI_05264"/>
<keyword evidence="4" id="KW-0804">Transcription</keyword>
<dbReference type="CDD" id="cd22701">
    <property type="entry name" value="FHA_FKH1-like"/>
    <property type="match status" value="1"/>
</dbReference>
<dbReference type="PANTHER" id="PTHR45881:SF1">
    <property type="entry name" value="FORK HEAD PROTEIN HOMOLOG 2"/>
    <property type="match status" value="1"/>
</dbReference>
<feature type="compositionally biased region" description="Polar residues" evidence="7">
    <location>
        <begin position="630"/>
        <end position="645"/>
    </location>
</feature>
<feature type="region of interest" description="Disordered" evidence="7">
    <location>
        <begin position="235"/>
        <end position="327"/>
    </location>
</feature>
<dbReference type="GeneID" id="19270277"/>
<proteinExistence type="predicted"/>
<dbReference type="InterPro" id="IPR000253">
    <property type="entry name" value="FHA_dom"/>
</dbReference>
<evidence type="ECO:0000256" key="1">
    <source>
        <dbReference type="ARBA" id="ARBA00004123"/>
    </source>
</evidence>
<keyword evidence="11" id="KW-1185">Reference proteome</keyword>
<feature type="compositionally biased region" description="Pro residues" evidence="7">
    <location>
        <begin position="607"/>
        <end position="627"/>
    </location>
</feature>
<dbReference type="PANTHER" id="PTHR45881">
    <property type="entry name" value="CHECKPOINT SUPPRESSOR 1-LIKE, ISOFORM A-RELATED"/>
    <property type="match status" value="1"/>
</dbReference>
<evidence type="ECO:0000256" key="7">
    <source>
        <dbReference type="SAM" id="MobiDB-lite"/>
    </source>
</evidence>
<comment type="subcellular location">
    <subcellularLocation>
        <location evidence="1 6">Nucleus</location>
    </subcellularLocation>
</comment>
<evidence type="ECO:0000256" key="4">
    <source>
        <dbReference type="ARBA" id="ARBA00023163"/>
    </source>
</evidence>
<dbReference type="InterPro" id="IPR036390">
    <property type="entry name" value="WH_DNA-bd_sf"/>
</dbReference>
<dbReference type="PROSITE" id="PS00658">
    <property type="entry name" value="FORK_HEAD_2"/>
    <property type="match status" value="1"/>
</dbReference>
<dbReference type="PROSITE" id="PS50006">
    <property type="entry name" value="FHA_DOMAIN"/>
    <property type="match status" value="1"/>
</dbReference>
<dbReference type="PROSITE" id="PS50039">
    <property type="entry name" value="FORK_HEAD_3"/>
    <property type="match status" value="1"/>
</dbReference>
<evidence type="ECO:0000259" key="8">
    <source>
        <dbReference type="PROSITE" id="PS50006"/>
    </source>
</evidence>
<dbReference type="FunFam" id="1.10.10.10:FF:000030">
    <property type="entry name" value="Forkhead box protein K2"/>
    <property type="match status" value="1"/>
</dbReference>
<keyword evidence="5 6" id="KW-0539">Nucleus</keyword>
<dbReference type="Pfam" id="PF00498">
    <property type="entry name" value="FHA"/>
    <property type="match status" value="1"/>
</dbReference>
<evidence type="ECO:0008006" key="12">
    <source>
        <dbReference type="Google" id="ProtNLM"/>
    </source>
</evidence>
<evidence type="ECO:0000256" key="6">
    <source>
        <dbReference type="PROSITE-ProRule" id="PRU00089"/>
    </source>
</evidence>
<keyword evidence="3 6" id="KW-0238">DNA-binding</keyword>
<dbReference type="InParanoid" id="W3XBC4"/>
<feature type="compositionally biased region" description="Polar residues" evidence="7">
    <location>
        <begin position="311"/>
        <end position="327"/>
    </location>
</feature>
<dbReference type="InterPro" id="IPR001766">
    <property type="entry name" value="Fork_head_dom"/>
</dbReference>
<dbReference type="PRINTS" id="PR00053">
    <property type="entry name" value="FORKHEAD"/>
</dbReference>
<feature type="region of interest" description="Disordered" evidence="7">
    <location>
        <begin position="1"/>
        <end position="61"/>
    </location>
</feature>
<feature type="domain" description="Fork-head" evidence="9">
    <location>
        <begin position="346"/>
        <end position="442"/>
    </location>
</feature>
<dbReference type="Pfam" id="PF00250">
    <property type="entry name" value="Forkhead"/>
    <property type="match status" value="1"/>
</dbReference>
<dbReference type="AlphaFoldDB" id="W3XBC4"/>
<dbReference type="RefSeq" id="XP_007832036.1">
    <property type="nucleotide sequence ID" value="XM_007833845.1"/>
</dbReference>
<protein>
    <recommendedName>
        <fullName evidence="12">Fork-head transcriptional regulator 2</fullName>
    </recommendedName>
</protein>
<dbReference type="Gene3D" id="2.60.200.20">
    <property type="match status" value="1"/>
</dbReference>
<gene>
    <name evidence="10" type="ORF">PFICI_05264</name>
</gene>
<dbReference type="EMBL" id="KI912111">
    <property type="protein sequence ID" value="ETS83388.1"/>
    <property type="molecule type" value="Genomic_DNA"/>
</dbReference>
<dbReference type="OrthoDB" id="5954824at2759"/>
<dbReference type="InterPro" id="IPR018122">
    <property type="entry name" value="TF_fork_head_CS_1"/>
</dbReference>
<dbReference type="GO" id="GO:0000978">
    <property type="term" value="F:RNA polymerase II cis-regulatory region sequence-specific DNA binding"/>
    <property type="evidence" value="ECO:0007669"/>
    <property type="project" value="TreeGrafter"/>
</dbReference>
<dbReference type="SUPFAM" id="SSF46785">
    <property type="entry name" value="Winged helix' DNA-binding domain"/>
    <property type="match status" value="1"/>
</dbReference>
<dbReference type="Proteomes" id="UP000030651">
    <property type="component" value="Unassembled WGS sequence"/>
</dbReference>
<dbReference type="STRING" id="1229662.W3XBC4"/>
<keyword evidence="2" id="KW-0805">Transcription regulation</keyword>
<sequence length="702" mass="75443">MPPSATRRSSQRARKTRDPSPGPATELSSPSRPSKRRRKVQLDPPSEPADDEDSTLTVDANPNSDEALISKVTQCLASIPTQASRDHANSLQDPSGGDISAYAKIAAQEWTYFVKHLVVNIGRTTEIAHGQSIPTDPNAKDFVHIDLGPTKVFSRQTAMIYFDPDADPESDHGSWFLKVKGRNGLKVNGETLKREDSPYLLSSGDVIEVGGIEMMFVLPANLGPLRVHEIYTSRIGHGPPTISTKPQKSSPPPEVRSALPLPVPEAISSKTTKSTAATSGATGAGPHQLIAPAPHDYRRPGTPPSAARGRTNASSNHRSPAYGSSGTLLMNNNDLDLSLDENKHIKPQYSYAQMITQAIISTEDHKLNLNGIYRYIMDNFAYYRHAQAGGWQNSIRHNLSLNKSFAKMPRSTDEPGKGMKWEIVPEQKEEMINAAYKTGRGGHRGSSAPSSPSQPGPLNYVNHGPREMAGRAPGSARKRKLSPIASPPPPSSVNPTQTPDQRSRYDADGPANFQDGSPLPRPRKPLTASGSFGTADGVPRSPPTLSSSYMQDESAPFVTPAPQKLHPRLAPPSTAQRPSQHMPTSSPAPFWKYADIGSTPLRALPFDPSPSKPALPPLPGSSSPPAPVNGSRSPIASPSRSTVRSETPHVKAEPALAVQDDDDDDEDDDEEAGFDLTKGFQSIGSYHAPIGRGLGVPRANGR</sequence>
<evidence type="ECO:0000256" key="2">
    <source>
        <dbReference type="ARBA" id="ARBA00023015"/>
    </source>
</evidence>
<dbReference type="OMA" id="EKYAFYR"/>
<dbReference type="Gene3D" id="1.10.10.10">
    <property type="entry name" value="Winged helix-like DNA-binding domain superfamily/Winged helix DNA-binding domain"/>
    <property type="match status" value="1"/>
</dbReference>
<feature type="domain" description="FHA" evidence="8">
    <location>
        <begin position="119"/>
        <end position="192"/>
    </location>
</feature>
<dbReference type="InterPro" id="IPR008984">
    <property type="entry name" value="SMAD_FHA_dom_sf"/>
</dbReference>
<dbReference type="SMART" id="SM00339">
    <property type="entry name" value="FH"/>
    <property type="match status" value="1"/>
</dbReference>
<accession>W3XBC4</accession>
<feature type="compositionally biased region" description="Acidic residues" evidence="7">
    <location>
        <begin position="659"/>
        <end position="673"/>
    </location>
</feature>
<feature type="DNA-binding region" description="Fork-head" evidence="6">
    <location>
        <begin position="346"/>
        <end position="442"/>
    </location>
</feature>
<dbReference type="GO" id="GO:0005634">
    <property type="term" value="C:nucleus"/>
    <property type="evidence" value="ECO:0007669"/>
    <property type="project" value="UniProtKB-SubCell"/>
</dbReference>
<dbReference type="GO" id="GO:0000981">
    <property type="term" value="F:DNA-binding transcription factor activity, RNA polymerase II-specific"/>
    <property type="evidence" value="ECO:0007669"/>
    <property type="project" value="TreeGrafter"/>
</dbReference>
<reference evidence="11" key="1">
    <citation type="journal article" date="2015" name="BMC Genomics">
        <title>Genomic and transcriptomic analysis of the endophytic fungus Pestalotiopsis fici reveals its lifestyle and high potential for synthesis of natural products.</title>
        <authorList>
            <person name="Wang X."/>
            <person name="Zhang X."/>
            <person name="Liu L."/>
            <person name="Xiang M."/>
            <person name="Wang W."/>
            <person name="Sun X."/>
            <person name="Che Y."/>
            <person name="Guo L."/>
            <person name="Liu G."/>
            <person name="Guo L."/>
            <person name="Wang C."/>
            <person name="Yin W.B."/>
            <person name="Stadler M."/>
            <person name="Zhang X."/>
            <person name="Liu X."/>
        </authorList>
    </citation>
    <scope>NUCLEOTIDE SEQUENCE [LARGE SCALE GENOMIC DNA]</scope>
    <source>
        <strain evidence="11">W106-1 / CGMCC3.15140</strain>
    </source>
</reference>
<evidence type="ECO:0000256" key="5">
    <source>
        <dbReference type="ARBA" id="ARBA00023242"/>
    </source>
</evidence>
<dbReference type="eggNOG" id="KOG2294">
    <property type="taxonomic scope" value="Eukaryota"/>
</dbReference>
<dbReference type="CDD" id="cd00059">
    <property type="entry name" value="FH_FOX"/>
    <property type="match status" value="1"/>
</dbReference>
<dbReference type="FunCoup" id="W3XBC4">
    <property type="interactions" value="1678"/>
</dbReference>
<name>W3XBC4_PESFW</name>